<sequence>MEYNRELHQKLTNANIPHEYHEFDGEHEWKYWQEHIKDTLLFFNKFVS</sequence>
<dbReference type="Proteomes" id="UP000306229">
    <property type="component" value="Chromosome"/>
</dbReference>
<protein>
    <recommendedName>
        <fullName evidence="3">Esterase family protein</fullName>
    </recommendedName>
</protein>
<dbReference type="OrthoDB" id="9803578at2"/>
<evidence type="ECO:0000313" key="1">
    <source>
        <dbReference type="EMBL" id="QCX41107.1"/>
    </source>
</evidence>
<proteinExistence type="predicted"/>
<name>A0A5B7U279_9FLAO</name>
<evidence type="ECO:0008006" key="3">
    <source>
        <dbReference type="Google" id="ProtNLM"/>
    </source>
</evidence>
<accession>A0A5B7U279</accession>
<keyword evidence="2" id="KW-1185">Reference proteome</keyword>
<dbReference type="AlphaFoldDB" id="A0A5B7U279"/>
<dbReference type="KEGG" id="fbe:FF125_18335"/>
<dbReference type="EMBL" id="CP040749">
    <property type="protein sequence ID" value="QCX41107.1"/>
    <property type="molecule type" value="Genomic_DNA"/>
</dbReference>
<dbReference type="Pfam" id="PF00756">
    <property type="entry name" value="Esterase"/>
    <property type="match status" value="1"/>
</dbReference>
<evidence type="ECO:0000313" key="2">
    <source>
        <dbReference type="Proteomes" id="UP000306229"/>
    </source>
</evidence>
<reference evidence="1 2" key="1">
    <citation type="submission" date="2019-05" db="EMBL/GenBank/DDBJ databases">
        <title>Algicella ahnfeltiae gen. nov., sp. nov., a novel marine bacterium of the family Flavobacteriaceae isolated from a red alga.</title>
        <authorList>
            <person name="Nedashkovskaya O.I."/>
            <person name="Kukhlevskiy A.D."/>
            <person name="Kim S.-G."/>
            <person name="Zhukova N.V."/>
            <person name="Mikhailov V.V."/>
        </authorList>
    </citation>
    <scope>NUCLEOTIDE SEQUENCE [LARGE SCALE GENOMIC DNA]</scope>
    <source>
        <strain evidence="1 2">10Alg115</strain>
    </source>
</reference>
<organism evidence="1 2">
    <name type="scientific">Aureibaculum algae</name>
    <dbReference type="NCBI Taxonomy" id="2584122"/>
    <lineage>
        <taxon>Bacteria</taxon>
        <taxon>Pseudomonadati</taxon>
        <taxon>Bacteroidota</taxon>
        <taxon>Flavobacteriia</taxon>
        <taxon>Flavobacteriales</taxon>
        <taxon>Flavobacteriaceae</taxon>
        <taxon>Aureibaculum</taxon>
    </lineage>
</organism>
<dbReference type="SUPFAM" id="SSF53474">
    <property type="entry name" value="alpha/beta-Hydrolases"/>
    <property type="match status" value="1"/>
</dbReference>
<dbReference type="RefSeq" id="WP_138952613.1">
    <property type="nucleotide sequence ID" value="NZ_CP040749.1"/>
</dbReference>
<dbReference type="InterPro" id="IPR029058">
    <property type="entry name" value="AB_hydrolase_fold"/>
</dbReference>
<dbReference type="Gene3D" id="3.40.50.1820">
    <property type="entry name" value="alpha/beta hydrolase"/>
    <property type="match status" value="1"/>
</dbReference>
<gene>
    <name evidence="1" type="ORF">FF125_18335</name>
</gene>
<dbReference type="InterPro" id="IPR000801">
    <property type="entry name" value="Esterase-like"/>
</dbReference>